<organism evidence="3 4">
    <name type="scientific">Sphingomonas naasensis</name>
    <dbReference type="NCBI Taxonomy" id="1344951"/>
    <lineage>
        <taxon>Bacteria</taxon>
        <taxon>Pseudomonadati</taxon>
        <taxon>Pseudomonadota</taxon>
        <taxon>Alphaproteobacteria</taxon>
        <taxon>Sphingomonadales</taxon>
        <taxon>Sphingomonadaceae</taxon>
        <taxon>Sphingomonas</taxon>
    </lineage>
</organism>
<feature type="domain" description="EF-hand" evidence="2">
    <location>
        <begin position="70"/>
        <end position="105"/>
    </location>
</feature>
<dbReference type="AlphaFoldDB" id="A0A4S1WB65"/>
<dbReference type="InterPro" id="IPR018247">
    <property type="entry name" value="EF_Hand_1_Ca_BS"/>
</dbReference>
<evidence type="ECO:0000313" key="4">
    <source>
        <dbReference type="Proteomes" id="UP000309848"/>
    </source>
</evidence>
<dbReference type="PROSITE" id="PS50222">
    <property type="entry name" value="EF_HAND_2"/>
    <property type="match status" value="1"/>
</dbReference>
<gene>
    <name evidence="3" type="ORF">E5A74_16220</name>
</gene>
<sequence>MAQDGPPEAAPPGDWRPDGPPPGIGVRPRGPLFISPMGEPFRGTPDGPAPHDAWFDGADTDHDGKLSEEEMLADAARFFAALDQRKDGEIDPDDIERYETVLAPEIRTSGFGGGPGGGGGGRGRGPGGRRGGPPGGGGGPGGDGPRGAGGDGDGPRGGADRSLGMKQGAARFGYLDYPEPVTVADRNLNRGVDPAEFAKAASARFAMLDANHDGRLEKSELPKLRGFGGRPPRGDKGARQDIP</sequence>
<accession>A0A4S1WB65</accession>
<evidence type="ECO:0000313" key="3">
    <source>
        <dbReference type="EMBL" id="TGX40171.1"/>
    </source>
</evidence>
<dbReference type="EMBL" id="SRXU01000007">
    <property type="protein sequence ID" value="TGX40171.1"/>
    <property type="molecule type" value="Genomic_DNA"/>
</dbReference>
<dbReference type="GO" id="GO:0005509">
    <property type="term" value="F:calcium ion binding"/>
    <property type="evidence" value="ECO:0007669"/>
    <property type="project" value="InterPro"/>
</dbReference>
<dbReference type="SUPFAM" id="SSF47473">
    <property type="entry name" value="EF-hand"/>
    <property type="match status" value="1"/>
</dbReference>
<feature type="compositionally biased region" description="Gly residues" evidence="1">
    <location>
        <begin position="110"/>
        <end position="157"/>
    </location>
</feature>
<proteinExistence type="predicted"/>
<feature type="compositionally biased region" description="Basic and acidic residues" evidence="1">
    <location>
        <begin position="59"/>
        <end position="68"/>
    </location>
</feature>
<feature type="region of interest" description="Disordered" evidence="1">
    <location>
        <begin position="1"/>
        <end position="68"/>
    </location>
</feature>
<dbReference type="InterPro" id="IPR011992">
    <property type="entry name" value="EF-hand-dom_pair"/>
</dbReference>
<name>A0A4S1WB65_9SPHN</name>
<dbReference type="InterPro" id="IPR002048">
    <property type="entry name" value="EF_hand_dom"/>
</dbReference>
<dbReference type="PROSITE" id="PS00018">
    <property type="entry name" value="EF_HAND_1"/>
    <property type="match status" value="1"/>
</dbReference>
<dbReference type="Gene3D" id="1.10.238.10">
    <property type="entry name" value="EF-hand"/>
    <property type="match status" value="1"/>
</dbReference>
<feature type="compositionally biased region" description="Basic and acidic residues" evidence="1">
    <location>
        <begin position="232"/>
        <end position="243"/>
    </location>
</feature>
<dbReference type="OrthoDB" id="7365540at2"/>
<keyword evidence="4" id="KW-1185">Reference proteome</keyword>
<comment type="caution">
    <text evidence="3">The sequence shown here is derived from an EMBL/GenBank/DDBJ whole genome shotgun (WGS) entry which is preliminary data.</text>
</comment>
<evidence type="ECO:0000256" key="1">
    <source>
        <dbReference type="SAM" id="MobiDB-lite"/>
    </source>
</evidence>
<dbReference type="Proteomes" id="UP000309848">
    <property type="component" value="Unassembled WGS sequence"/>
</dbReference>
<feature type="region of interest" description="Disordered" evidence="1">
    <location>
        <begin position="100"/>
        <end position="165"/>
    </location>
</feature>
<feature type="region of interest" description="Disordered" evidence="1">
    <location>
        <begin position="215"/>
        <end position="243"/>
    </location>
</feature>
<evidence type="ECO:0000259" key="2">
    <source>
        <dbReference type="PROSITE" id="PS50222"/>
    </source>
</evidence>
<dbReference type="Pfam" id="PF13202">
    <property type="entry name" value="EF-hand_5"/>
    <property type="match status" value="2"/>
</dbReference>
<protein>
    <submittedName>
        <fullName evidence="3">EF-hand domain-containing protein</fullName>
    </submittedName>
</protein>
<reference evidence="3 4" key="1">
    <citation type="submission" date="2019-04" db="EMBL/GenBank/DDBJ databases">
        <title>Sphingomonas psychrotolerans sp. nov., isolated from soil in the Tianshan Mountains, Xinjiang, China.</title>
        <authorList>
            <person name="Luo Y."/>
            <person name="Sheng H."/>
        </authorList>
    </citation>
    <scope>NUCLEOTIDE SEQUENCE [LARGE SCALE GENOMIC DNA]</scope>
    <source>
        <strain evidence="3 4">KIS18-15</strain>
    </source>
</reference>